<dbReference type="EMBL" id="BK016161">
    <property type="protein sequence ID" value="DAF99208.1"/>
    <property type="molecule type" value="Genomic_DNA"/>
</dbReference>
<reference evidence="2" key="1">
    <citation type="journal article" date="2021" name="Proc. Natl. Acad. Sci. U.S.A.">
        <title>A Catalog of Tens of Thousands of Viruses from Human Metagenomes Reveals Hidden Associations with Chronic Diseases.</title>
        <authorList>
            <person name="Tisza M.J."/>
            <person name="Buck C.B."/>
        </authorList>
    </citation>
    <scope>NUCLEOTIDE SEQUENCE</scope>
    <source>
        <strain evidence="2">CtW0z17</strain>
    </source>
</reference>
<sequence length="32" mass="4084">MNYPDLIKWIFEFVYEHWILTNVFVYISFKKV</sequence>
<name>A0A8S5UXJ3_9CAUD</name>
<organism evidence="2">
    <name type="scientific">Podoviridae sp. ctW0z17</name>
    <dbReference type="NCBI Taxonomy" id="2825254"/>
    <lineage>
        <taxon>Viruses</taxon>
        <taxon>Duplodnaviria</taxon>
        <taxon>Heunggongvirae</taxon>
        <taxon>Uroviricota</taxon>
        <taxon>Caudoviricetes</taxon>
    </lineage>
</organism>
<evidence type="ECO:0000256" key="1">
    <source>
        <dbReference type="SAM" id="Phobius"/>
    </source>
</evidence>
<keyword evidence="1" id="KW-0472">Membrane</keyword>
<feature type="transmembrane region" description="Helical" evidence="1">
    <location>
        <begin position="6"/>
        <end position="29"/>
    </location>
</feature>
<proteinExistence type="predicted"/>
<protein>
    <submittedName>
        <fullName evidence="2">Uncharacterized protein</fullName>
    </submittedName>
</protein>
<keyword evidence="1" id="KW-0812">Transmembrane</keyword>
<accession>A0A8S5UXJ3</accession>
<evidence type="ECO:0000313" key="2">
    <source>
        <dbReference type="EMBL" id="DAF99208.1"/>
    </source>
</evidence>
<keyword evidence="1" id="KW-1133">Transmembrane helix</keyword>